<sequence length="428" mass="47946">MDKKIAVARCHEIQLAIRDKEVPRFECIPEIGMAVQLALHIRGLPLIEYDLLKLVASTMLGIPRLAVDRIVELLAEIEFVRITRDGKRIKAVLPTVPYFEQLYEGIGDYFETVAKPDEFEKLTLEVVDRLAEAPHNVDSLAGKIGMTGSDRKSFDASIDIGTQGCFLIRRRARAKTVLLNPTYFSENADVFADHVANCGASSVQRTLKLIQSAQGWPLSLIEKTGEISGTKIGPDDIQLLKRLAQDGLVKPPMISTTHAGQSLFIFSPTPGFVNVSPLKREQYERALSIVSAVRQGQLLPNRFRIRSPGAVLYKLKTDLQLSPTTDYAEQYQNLVQDRIARLVKLDNGYRQLQIIDTPENRESLKIAYQLVQGDNPPDLSLDNEAMSAMTGTQEYVESLISSRKLRERETIVLPEEKQFELGQLLLGF</sequence>
<dbReference type="Proteomes" id="UP000255505">
    <property type="component" value="Chromosome I"/>
</dbReference>
<gene>
    <name evidence="1" type="ORF">CT19425_120248</name>
</gene>
<evidence type="ECO:0000313" key="1">
    <source>
        <dbReference type="EMBL" id="SPK74006.1"/>
    </source>
</evidence>
<protein>
    <submittedName>
        <fullName evidence="1">Uncharacterized protein</fullName>
    </submittedName>
</protein>
<proteinExistence type="predicted"/>
<accession>A0A375IGU9</accession>
<organism evidence="1 2">
    <name type="scientific">Cupriavidus taiwanensis</name>
    <dbReference type="NCBI Taxonomy" id="164546"/>
    <lineage>
        <taxon>Bacteria</taxon>
        <taxon>Pseudomonadati</taxon>
        <taxon>Pseudomonadota</taxon>
        <taxon>Betaproteobacteria</taxon>
        <taxon>Burkholderiales</taxon>
        <taxon>Burkholderiaceae</taxon>
        <taxon>Cupriavidus</taxon>
    </lineage>
</organism>
<reference evidence="1 2" key="1">
    <citation type="submission" date="2018-01" db="EMBL/GenBank/DDBJ databases">
        <authorList>
            <person name="Gaut B.S."/>
            <person name="Morton B.R."/>
            <person name="Clegg M.T."/>
            <person name="Duvall M.R."/>
        </authorList>
    </citation>
    <scope>NUCLEOTIDE SEQUENCE [LARGE SCALE GENOMIC DNA]</scope>
    <source>
        <strain evidence="1">Cupriavidus taiwanensis LMG 19425</strain>
    </source>
</reference>
<evidence type="ECO:0000313" key="2">
    <source>
        <dbReference type="Proteomes" id="UP000255505"/>
    </source>
</evidence>
<dbReference type="RefSeq" id="WP_147299658.1">
    <property type="nucleotide sequence ID" value="NZ_LT991976.1"/>
</dbReference>
<name>A0A375IGU9_9BURK</name>
<dbReference type="EMBL" id="LT991976">
    <property type="protein sequence ID" value="SPK74006.1"/>
    <property type="molecule type" value="Genomic_DNA"/>
</dbReference>
<dbReference type="AlphaFoldDB" id="A0A375IGU9"/>